<dbReference type="Proteomes" id="UP000659654">
    <property type="component" value="Unassembled WGS sequence"/>
</dbReference>
<dbReference type="SMR" id="A0A1I7SHP3"/>
<sequence>MREHKQQSERAFQEVQKQLEEDRKRAEEDRKQIEELTKSFQTLLAQSETKQPMNEDPMAPTSLANPPVRSGRSIADLMFVEMRLPTLTGKENQSEMICFFYKFRAGTANHTTQEKKDLLEAKIAGKAARLWEHTSMASESSDFDQNLAEFESELKSKAADHRDWPSIYLCKLSKKIVPRVDQNIQIPGNCLKDNMFLKSFLPAKGCKFKFLEENHGFSGDFDKKNSIEWSYSSRIEGKGTKF</sequence>
<dbReference type="AlphaFoldDB" id="A0A1I7SHP3"/>
<organism evidence="3 5">
    <name type="scientific">Bursaphelenchus xylophilus</name>
    <name type="common">Pinewood nematode worm</name>
    <name type="synonym">Aphelenchoides xylophilus</name>
    <dbReference type="NCBI Taxonomy" id="6326"/>
    <lineage>
        <taxon>Eukaryota</taxon>
        <taxon>Metazoa</taxon>
        <taxon>Ecdysozoa</taxon>
        <taxon>Nematoda</taxon>
        <taxon>Chromadorea</taxon>
        <taxon>Rhabditida</taxon>
        <taxon>Tylenchina</taxon>
        <taxon>Tylenchomorpha</taxon>
        <taxon>Aphelenchoidea</taxon>
        <taxon>Aphelenchoididae</taxon>
        <taxon>Bursaphelenchus</taxon>
    </lineage>
</organism>
<dbReference type="EMBL" id="CAJFCV020000005">
    <property type="protein sequence ID" value="CAG9126202.1"/>
    <property type="molecule type" value="Genomic_DNA"/>
</dbReference>
<reference evidence="5" key="1">
    <citation type="submission" date="2016-11" db="UniProtKB">
        <authorList>
            <consortium name="WormBaseParasite"/>
        </authorList>
    </citation>
    <scope>IDENTIFICATION</scope>
</reference>
<evidence type="ECO:0000256" key="1">
    <source>
        <dbReference type="SAM" id="MobiDB-lite"/>
    </source>
</evidence>
<feature type="compositionally biased region" description="Basic and acidic residues" evidence="1">
    <location>
        <begin position="1"/>
        <end position="37"/>
    </location>
</feature>
<protein>
    <submittedName>
        <fullName evidence="2">(pine wood nematode) hypothetical protein</fullName>
    </submittedName>
</protein>
<accession>A0A1I7SHP3</accession>
<evidence type="ECO:0000313" key="2">
    <source>
        <dbReference type="EMBL" id="CAD5232958.1"/>
    </source>
</evidence>
<feature type="compositionally biased region" description="Polar residues" evidence="1">
    <location>
        <begin position="38"/>
        <end position="52"/>
    </location>
</feature>
<dbReference type="WBParaSite" id="BXY_1256000.1">
    <property type="protein sequence ID" value="BXY_1256000.1"/>
    <property type="gene ID" value="BXY_1256000"/>
</dbReference>
<evidence type="ECO:0000313" key="4">
    <source>
        <dbReference type="Proteomes" id="UP000659654"/>
    </source>
</evidence>
<dbReference type="Proteomes" id="UP000582659">
    <property type="component" value="Unassembled WGS sequence"/>
</dbReference>
<keyword evidence="4" id="KW-1185">Reference proteome</keyword>
<dbReference type="EMBL" id="CAJFDI010000005">
    <property type="protein sequence ID" value="CAD5232958.1"/>
    <property type="molecule type" value="Genomic_DNA"/>
</dbReference>
<reference evidence="2" key="2">
    <citation type="submission" date="2020-09" db="EMBL/GenBank/DDBJ databases">
        <authorList>
            <person name="Kikuchi T."/>
        </authorList>
    </citation>
    <scope>NUCLEOTIDE SEQUENCE</scope>
    <source>
        <strain evidence="2">Ka4C1</strain>
    </source>
</reference>
<dbReference type="Proteomes" id="UP000095284">
    <property type="component" value="Unplaced"/>
</dbReference>
<gene>
    <name evidence="2" type="ORF">BXYJ_LOCUS13049</name>
</gene>
<proteinExistence type="predicted"/>
<name>A0A1I7SHP3_BURXY</name>
<feature type="region of interest" description="Disordered" evidence="1">
    <location>
        <begin position="1"/>
        <end position="68"/>
    </location>
</feature>
<evidence type="ECO:0000313" key="5">
    <source>
        <dbReference type="WBParaSite" id="BXY_1256000.1"/>
    </source>
</evidence>
<evidence type="ECO:0000313" key="3">
    <source>
        <dbReference type="Proteomes" id="UP000095284"/>
    </source>
</evidence>